<dbReference type="GO" id="GO:0005737">
    <property type="term" value="C:cytoplasm"/>
    <property type="evidence" value="ECO:0007669"/>
    <property type="project" value="TreeGrafter"/>
</dbReference>
<dbReference type="FunFam" id="3.40.50.1000:FF:000170">
    <property type="entry name" value="4-nitrophenylphosphatase"/>
    <property type="match status" value="1"/>
</dbReference>
<gene>
    <name evidence="5" type="primary">CSON005946</name>
</gene>
<dbReference type="PANTHER" id="PTHR19288">
    <property type="entry name" value="4-NITROPHENYLPHOSPHATASE-RELATED"/>
    <property type="match status" value="1"/>
</dbReference>
<evidence type="ECO:0000256" key="4">
    <source>
        <dbReference type="PIRSR" id="PIRSR000915-3"/>
    </source>
</evidence>
<dbReference type="InterPro" id="IPR036412">
    <property type="entry name" value="HAD-like_sf"/>
</dbReference>
<feature type="binding site" evidence="4">
    <location>
        <position position="242"/>
    </location>
    <ligand>
        <name>Mg(2+)</name>
        <dbReference type="ChEBI" id="CHEBI:18420"/>
    </ligand>
</feature>
<dbReference type="AlphaFoldDB" id="A0A336N3T0"/>
<name>A0A336N3T0_CULSO</name>
<reference evidence="5" key="1">
    <citation type="submission" date="2018-07" db="EMBL/GenBank/DDBJ databases">
        <authorList>
            <person name="Quirk P.G."/>
            <person name="Krulwich T.A."/>
        </authorList>
    </citation>
    <scope>NUCLEOTIDE SEQUENCE</scope>
</reference>
<dbReference type="Pfam" id="PF13344">
    <property type="entry name" value="Hydrolase_6"/>
    <property type="match status" value="1"/>
</dbReference>
<dbReference type="PANTHER" id="PTHR19288:SF4">
    <property type="entry name" value="RE04130P-RELATED"/>
    <property type="match status" value="1"/>
</dbReference>
<protein>
    <submittedName>
        <fullName evidence="5">CSON005946 protein</fullName>
    </submittedName>
</protein>
<feature type="binding site" evidence="3">
    <location>
        <position position="220"/>
    </location>
    <ligand>
        <name>substrate</name>
    </ligand>
</feature>
<sequence length="300" mass="33584">MDVKNIAEISLEETKEFFNSFDSVVFDCDGVLWHINHILPGVKECLSTLKKLGKGIKYVTNNSVRPMDNYKEMFNQLDIELDENDLMHPARAIVEYLKEINFTGLIYCIGSTVFKAVITEAGFELIDGPMELMPESFSHAVKVIREPKPVKAVIVDVDFNNCHAKVARAAFLLNDPNVLFIAGASDCRLPLTKNVSILGPGYFNKIIEEHTGRKAMAFSKPSKRLAEKVISIAGERCLFVGDMLEQDMGFANDCKYKKLLVLSGGTCSDELKELPENSEYKPDYFGENLQDLLTAAQKLL</sequence>
<comment type="similarity">
    <text evidence="1">Belongs to the HAD-like hydrolase superfamily.</text>
</comment>
<organism evidence="5">
    <name type="scientific">Culicoides sonorensis</name>
    <name type="common">Biting midge</name>
    <dbReference type="NCBI Taxonomy" id="179676"/>
    <lineage>
        <taxon>Eukaryota</taxon>
        <taxon>Metazoa</taxon>
        <taxon>Ecdysozoa</taxon>
        <taxon>Arthropoda</taxon>
        <taxon>Hexapoda</taxon>
        <taxon>Insecta</taxon>
        <taxon>Pterygota</taxon>
        <taxon>Neoptera</taxon>
        <taxon>Endopterygota</taxon>
        <taxon>Diptera</taxon>
        <taxon>Nematocera</taxon>
        <taxon>Chironomoidea</taxon>
        <taxon>Ceratopogonidae</taxon>
        <taxon>Ceratopogoninae</taxon>
        <taxon>Culicoides</taxon>
        <taxon>Monoculicoides</taxon>
    </lineage>
</organism>
<dbReference type="Gene3D" id="3.40.50.1000">
    <property type="entry name" value="HAD superfamily/HAD-like"/>
    <property type="match status" value="2"/>
</dbReference>
<keyword evidence="4" id="KW-0460">Magnesium</keyword>
<feature type="active site" description="Proton donor" evidence="2">
    <location>
        <position position="27"/>
    </location>
</feature>
<dbReference type="OMA" id="WHPAQSI"/>
<accession>A0A336N3T0</accession>
<dbReference type="Pfam" id="PF13242">
    <property type="entry name" value="Hydrolase_like"/>
    <property type="match status" value="1"/>
</dbReference>
<dbReference type="NCBIfam" id="TIGR01460">
    <property type="entry name" value="HAD-SF-IIA"/>
    <property type="match status" value="1"/>
</dbReference>
<dbReference type="VEuPathDB" id="VectorBase:CSON005946"/>
<evidence type="ECO:0000256" key="1">
    <source>
        <dbReference type="PIRNR" id="PIRNR000915"/>
    </source>
</evidence>
<evidence type="ECO:0000313" key="5">
    <source>
        <dbReference type="EMBL" id="SSX33118.1"/>
    </source>
</evidence>
<feature type="active site" description="Proton donor" evidence="2">
    <location>
        <position position="29"/>
    </location>
</feature>
<feature type="binding site" evidence="4">
    <location>
        <position position="27"/>
    </location>
    <ligand>
        <name>Mg(2+)</name>
        <dbReference type="ChEBI" id="CHEBI:18420"/>
    </ligand>
</feature>
<dbReference type="PIRSF" id="PIRSF000915">
    <property type="entry name" value="PGP-type_phosphatase"/>
    <property type="match status" value="1"/>
</dbReference>
<feature type="binding site" evidence="4">
    <location>
        <position position="29"/>
    </location>
    <ligand>
        <name>Mg(2+)</name>
        <dbReference type="ChEBI" id="CHEBI:18420"/>
    </ligand>
</feature>
<keyword evidence="1" id="KW-0378">Hydrolase</keyword>
<dbReference type="GO" id="GO:0046872">
    <property type="term" value="F:metal ion binding"/>
    <property type="evidence" value="ECO:0007669"/>
    <property type="project" value="UniProtKB-KW"/>
</dbReference>
<keyword evidence="4" id="KW-0479">Metal-binding</keyword>
<evidence type="ECO:0000256" key="3">
    <source>
        <dbReference type="PIRSR" id="PIRSR000915-2"/>
    </source>
</evidence>
<comment type="cofactor">
    <cofactor evidence="4">
        <name>Mg(2+)</name>
        <dbReference type="ChEBI" id="CHEBI:18420"/>
    </cofactor>
    <text evidence="4">Divalent metal ions. Mg(2+) is the most effective.</text>
</comment>
<dbReference type="GO" id="GO:0016791">
    <property type="term" value="F:phosphatase activity"/>
    <property type="evidence" value="ECO:0007669"/>
    <property type="project" value="TreeGrafter"/>
</dbReference>
<evidence type="ECO:0000256" key="2">
    <source>
        <dbReference type="PIRSR" id="PIRSR000915-1"/>
    </source>
</evidence>
<proteinExistence type="inferred from homology"/>
<dbReference type="EMBL" id="UFQT01002289">
    <property type="protein sequence ID" value="SSX33118.1"/>
    <property type="molecule type" value="Genomic_DNA"/>
</dbReference>
<dbReference type="InterPro" id="IPR006357">
    <property type="entry name" value="HAD-SF_hydro_IIA"/>
</dbReference>
<dbReference type="SUPFAM" id="SSF56784">
    <property type="entry name" value="HAD-like"/>
    <property type="match status" value="1"/>
</dbReference>
<dbReference type="InterPro" id="IPR023214">
    <property type="entry name" value="HAD_sf"/>
</dbReference>